<dbReference type="Proteomes" id="UP000001880">
    <property type="component" value="Chromosome"/>
</dbReference>
<protein>
    <recommendedName>
        <fullName evidence="4">Lipoprotein</fullName>
    </recommendedName>
</protein>
<evidence type="ECO:0008006" key="4">
    <source>
        <dbReference type="Google" id="ProtNLM"/>
    </source>
</evidence>
<sequence length="254" mass="27614">MLKHPIFSILSAVSRRLPHLARPGLVALAAVLLIAAVAMPAHAGTVSGTVEFSPNRLPKPPERNQGFLARVENPLRPVKRFDPRETFIVVLEGGPTSEEDATPTQAAVRYELLGESFAAQTLPVLVGAQVELKNLGYDKPTLFSPNAPDVLDGVELASRGVHAIRVSTPYTPVVIRAENSPHLEGRVVAFPHRFFAQVDGRGRFEIADVPAGTWTAKVWYKSGWLKGVEQRIEVDGRRQSTTIEVSPVIDVVAP</sequence>
<evidence type="ECO:0000256" key="1">
    <source>
        <dbReference type="SAM" id="SignalP"/>
    </source>
</evidence>
<keyword evidence="1" id="KW-0732">Signal</keyword>
<feature type="chain" id="PRO_5003011041" description="Lipoprotein" evidence="1">
    <location>
        <begin position="44"/>
        <end position="254"/>
    </location>
</feature>
<reference evidence="2 3" key="1">
    <citation type="journal article" date="2010" name="Stand. Genomic Sci.">
        <title>Complete genome sequence of Haliangium ochraceum type strain (SMP-2).</title>
        <authorList>
            <consortium name="US DOE Joint Genome Institute (JGI-PGF)"/>
            <person name="Ivanova N."/>
            <person name="Daum C."/>
            <person name="Lang E."/>
            <person name="Abt B."/>
            <person name="Kopitz M."/>
            <person name="Saunders E."/>
            <person name="Lapidus A."/>
            <person name="Lucas S."/>
            <person name="Glavina Del Rio T."/>
            <person name="Nolan M."/>
            <person name="Tice H."/>
            <person name="Copeland A."/>
            <person name="Cheng J.F."/>
            <person name="Chen F."/>
            <person name="Bruce D."/>
            <person name="Goodwin L."/>
            <person name="Pitluck S."/>
            <person name="Mavromatis K."/>
            <person name="Pati A."/>
            <person name="Mikhailova N."/>
            <person name="Chen A."/>
            <person name="Palaniappan K."/>
            <person name="Land M."/>
            <person name="Hauser L."/>
            <person name="Chang Y.J."/>
            <person name="Jeffries C.D."/>
            <person name="Detter J.C."/>
            <person name="Brettin T."/>
            <person name="Rohde M."/>
            <person name="Goker M."/>
            <person name="Bristow J."/>
            <person name="Markowitz V."/>
            <person name="Eisen J.A."/>
            <person name="Hugenholtz P."/>
            <person name="Kyrpides N.C."/>
            <person name="Klenk H.P."/>
        </authorList>
    </citation>
    <scope>NUCLEOTIDE SEQUENCE [LARGE SCALE GENOMIC DNA]</scope>
    <source>
        <strain evidence="3">DSM 14365 / CIP 107738 / JCM 11303 / AJ 13395 / SMP-2</strain>
    </source>
</reference>
<dbReference type="EMBL" id="CP001804">
    <property type="protein sequence ID" value="ACY14450.1"/>
    <property type="molecule type" value="Genomic_DNA"/>
</dbReference>
<accession>D0LYY0</accession>
<dbReference type="RefSeq" id="WP_012827058.1">
    <property type="nucleotide sequence ID" value="NC_013440.1"/>
</dbReference>
<dbReference type="KEGG" id="hoh:Hoch_1903"/>
<name>D0LYY0_HALO1</name>
<proteinExistence type="predicted"/>
<dbReference type="HOGENOM" id="CLU_1093115_0_0_7"/>
<organism evidence="2 3">
    <name type="scientific">Haliangium ochraceum (strain DSM 14365 / JCM 11303 / SMP-2)</name>
    <dbReference type="NCBI Taxonomy" id="502025"/>
    <lineage>
        <taxon>Bacteria</taxon>
        <taxon>Pseudomonadati</taxon>
        <taxon>Myxococcota</taxon>
        <taxon>Polyangia</taxon>
        <taxon>Haliangiales</taxon>
        <taxon>Kofleriaceae</taxon>
        <taxon>Haliangium</taxon>
    </lineage>
</organism>
<evidence type="ECO:0000313" key="2">
    <source>
        <dbReference type="EMBL" id="ACY14450.1"/>
    </source>
</evidence>
<gene>
    <name evidence="2" type="ordered locus">Hoch_1903</name>
</gene>
<keyword evidence="3" id="KW-1185">Reference proteome</keyword>
<dbReference type="STRING" id="502025.Hoch_1903"/>
<dbReference type="AlphaFoldDB" id="D0LYY0"/>
<evidence type="ECO:0000313" key="3">
    <source>
        <dbReference type="Proteomes" id="UP000001880"/>
    </source>
</evidence>
<feature type="signal peptide" evidence="1">
    <location>
        <begin position="1"/>
        <end position="43"/>
    </location>
</feature>